<dbReference type="EC" id="2.7.7.-" evidence="8"/>
<feature type="binding site" evidence="8">
    <location>
        <position position="181"/>
    </location>
    <ligand>
        <name>ATP</name>
        <dbReference type="ChEBI" id="CHEBI:30616"/>
    </ligand>
</feature>
<dbReference type="Pfam" id="PF02696">
    <property type="entry name" value="SelO"/>
    <property type="match status" value="1"/>
</dbReference>
<dbReference type="InterPro" id="IPR003846">
    <property type="entry name" value="SelO"/>
</dbReference>
<comment type="cofactor">
    <cofactor evidence="8">
        <name>Mg(2+)</name>
        <dbReference type="ChEBI" id="CHEBI:18420"/>
    </cofactor>
    <cofactor evidence="8">
        <name>Mn(2+)</name>
        <dbReference type="ChEBI" id="CHEBI:29035"/>
    </cofactor>
</comment>
<evidence type="ECO:0000256" key="6">
    <source>
        <dbReference type="ARBA" id="ARBA00022840"/>
    </source>
</evidence>
<dbReference type="PANTHER" id="PTHR32057:SF14">
    <property type="entry name" value="PROTEIN ADENYLYLTRANSFERASE SELO, MITOCHONDRIAL"/>
    <property type="match status" value="1"/>
</dbReference>
<dbReference type="GO" id="GO:0005524">
    <property type="term" value="F:ATP binding"/>
    <property type="evidence" value="ECO:0007669"/>
    <property type="project" value="UniProtKB-UniRule"/>
</dbReference>
<feature type="binding site" evidence="8">
    <location>
        <position position="82"/>
    </location>
    <ligand>
        <name>ATP</name>
        <dbReference type="ChEBI" id="CHEBI:30616"/>
    </ligand>
</feature>
<feature type="binding site" evidence="8">
    <location>
        <position position="115"/>
    </location>
    <ligand>
        <name>ATP</name>
        <dbReference type="ChEBI" id="CHEBI:30616"/>
    </ligand>
</feature>
<name>A0A7H2BDC9_9MICC</name>
<feature type="binding site" evidence="8">
    <location>
        <position position="256"/>
    </location>
    <ligand>
        <name>Mg(2+)</name>
        <dbReference type="ChEBI" id="CHEBI:18420"/>
    </ligand>
</feature>
<dbReference type="PANTHER" id="PTHR32057">
    <property type="entry name" value="PROTEIN ADENYLYLTRANSFERASE SELO, MITOCHONDRIAL"/>
    <property type="match status" value="1"/>
</dbReference>
<comment type="catalytic activity">
    <reaction evidence="8">
        <text>L-threonyl-[protein] + ATP = 3-O-(5'-adenylyl)-L-threonyl-[protein] + diphosphate</text>
        <dbReference type="Rhea" id="RHEA:54292"/>
        <dbReference type="Rhea" id="RHEA-COMP:11060"/>
        <dbReference type="Rhea" id="RHEA-COMP:13847"/>
        <dbReference type="ChEBI" id="CHEBI:30013"/>
        <dbReference type="ChEBI" id="CHEBI:30616"/>
        <dbReference type="ChEBI" id="CHEBI:33019"/>
        <dbReference type="ChEBI" id="CHEBI:138113"/>
        <dbReference type="EC" id="2.7.7.108"/>
    </reaction>
</comment>
<dbReference type="GO" id="GO:0030145">
    <property type="term" value="F:manganese ion binding"/>
    <property type="evidence" value="ECO:0007669"/>
    <property type="project" value="UniProtKB-UniRule"/>
</dbReference>
<evidence type="ECO:0000256" key="3">
    <source>
        <dbReference type="ARBA" id="ARBA00022695"/>
    </source>
</evidence>
<keyword evidence="4 8" id="KW-0479">Metal-binding</keyword>
<dbReference type="EC" id="2.7.7.108" evidence="8"/>
<evidence type="ECO:0000256" key="4">
    <source>
        <dbReference type="ARBA" id="ARBA00022723"/>
    </source>
</evidence>
<reference evidence="9 10" key="1">
    <citation type="submission" date="2020-09" db="EMBL/GenBank/DDBJ databases">
        <title>Investigation of environmental microbes.</title>
        <authorList>
            <person name="Ou Y."/>
            <person name="Kang Q."/>
        </authorList>
    </citation>
    <scope>NUCLEOTIDE SEQUENCE [LARGE SCALE GENOMIC DNA]</scope>
    <source>
        <strain evidence="9 10">KJZ-14</strain>
    </source>
</reference>
<feature type="binding site" evidence="8">
    <location>
        <position position="188"/>
    </location>
    <ligand>
        <name>ATP</name>
        <dbReference type="ChEBI" id="CHEBI:30616"/>
    </ligand>
</feature>
<evidence type="ECO:0000313" key="10">
    <source>
        <dbReference type="Proteomes" id="UP000516404"/>
    </source>
</evidence>
<comment type="catalytic activity">
    <reaction evidence="8">
        <text>L-tyrosyl-[protein] + UTP = O-(5'-uridylyl)-L-tyrosyl-[protein] + diphosphate</text>
        <dbReference type="Rhea" id="RHEA:83887"/>
        <dbReference type="Rhea" id="RHEA-COMP:10136"/>
        <dbReference type="Rhea" id="RHEA-COMP:20238"/>
        <dbReference type="ChEBI" id="CHEBI:33019"/>
        <dbReference type="ChEBI" id="CHEBI:46398"/>
        <dbReference type="ChEBI" id="CHEBI:46858"/>
        <dbReference type="ChEBI" id="CHEBI:90602"/>
    </reaction>
</comment>
<comment type="catalytic activity">
    <reaction evidence="8">
        <text>L-seryl-[protein] + ATP = 3-O-(5'-adenylyl)-L-seryl-[protein] + diphosphate</text>
        <dbReference type="Rhea" id="RHEA:58120"/>
        <dbReference type="Rhea" id="RHEA-COMP:9863"/>
        <dbReference type="Rhea" id="RHEA-COMP:15073"/>
        <dbReference type="ChEBI" id="CHEBI:29999"/>
        <dbReference type="ChEBI" id="CHEBI:30616"/>
        <dbReference type="ChEBI" id="CHEBI:33019"/>
        <dbReference type="ChEBI" id="CHEBI:142516"/>
        <dbReference type="EC" id="2.7.7.108"/>
    </reaction>
</comment>
<dbReference type="HAMAP" id="MF_00692">
    <property type="entry name" value="SelO"/>
    <property type="match status" value="1"/>
</dbReference>
<feature type="binding site" evidence="8">
    <location>
        <position position="84"/>
    </location>
    <ligand>
        <name>ATP</name>
        <dbReference type="ChEBI" id="CHEBI:30616"/>
    </ligand>
</feature>
<feature type="active site" description="Proton acceptor" evidence="8">
    <location>
        <position position="255"/>
    </location>
</feature>
<accession>A0A7H2BDC9</accession>
<comment type="catalytic activity">
    <reaction evidence="8">
        <text>L-histidyl-[protein] + UTP = N(tele)-(5'-uridylyl)-L-histidyl-[protein] + diphosphate</text>
        <dbReference type="Rhea" id="RHEA:83891"/>
        <dbReference type="Rhea" id="RHEA-COMP:9745"/>
        <dbReference type="Rhea" id="RHEA-COMP:20239"/>
        <dbReference type="ChEBI" id="CHEBI:29979"/>
        <dbReference type="ChEBI" id="CHEBI:33019"/>
        <dbReference type="ChEBI" id="CHEBI:46398"/>
        <dbReference type="ChEBI" id="CHEBI:233474"/>
    </reaction>
</comment>
<keyword evidence="3 8" id="KW-0548">Nucleotidyltransferase</keyword>
<comment type="function">
    <text evidence="8">Nucleotidyltransferase involved in the post-translational modification of proteins. It can catalyze the addition of adenosine monophosphate (AMP) or uridine monophosphate (UMP) to a protein, resulting in modifications known as AMPylation and UMPylation.</text>
</comment>
<feature type="binding site" evidence="8">
    <location>
        <position position="265"/>
    </location>
    <ligand>
        <name>ATP</name>
        <dbReference type="ChEBI" id="CHEBI:30616"/>
    </ligand>
</feature>
<comment type="catalytic activity">
    <reaction evidence="8">
        <text>L-seryl-[protein] + UTP = O-(5'-uridylyl)-L-seryl-[protein] + diphosphate</text>
        <dbReference type="Rhea" id="RHEA:64604"/>
        <dbReference type="Rhea" id="RHEA-COMP:9863"/>
        <dbReference type="Rhea" id="RHEA-COMP:16635"/>
        <dbReference type="ChEBI" id="CHEBI:29999"/>
        <dbReference type="ChEBI" id="CHEBI:33019"/>
        <dbReference type="ChEBI" id="CHEBI:46398"/>
        <dbReference type="ChEBI" id="CHEBI:156051"/>
    </reaction>
</comment>
<feature type="binding site" evidence="8">
    <location>
        <position position="129"/>
    </location>
    <ligand>
        <name>ATP</name>
        <dbReference type="ChEBI" id="CHEBI:30616"/>
    </ligand>
</feature>
<evidence type="ECO:0000313" key="9">
    <source>
        <dbReference type="EMBL" id="QNV37675.1"/>
    </source>
</evidence>
<evidence type="ECO:0000256" key="2">
    <source>
        <dbReference type="ARBA" id="ARBA00022679"/>
    </source>
</evidence>
<feature type="binding site" evidence="8">
    <location>
        <position position="128"/>
    </location>
    <ligand>
        <name>ATP</name>
        <dbReference type="ChEBI" id="CHEBI:30616"/>
    </ligand>
</feature>
<dbReference type="GeneID" id="96624735"/>
<organism evidence="9 10">
    <name type="scientific">Rothia terrae</name>
    <dbReference type="NCBI Taxonomy" id="396015"/>
    <lineage>
        <taxon>Bacteria</taxon>
        <taxon>Bacillati</taxon>
        <taxon>Actinomycetota</taxon>
        <taxon>Actinomycetes</taxon>
        <taxon>Micrococcales</taxon>
        <taxon>Micrococcaceae</taxon>
        <taxon>Rothia</taxon>
    </lineage>
</organism>
<evidence type="ECO:0000256" key="5">
    <source>
        <dbReference type="ARBA" id="ARBA00022741"/>
    </source>
</evidence>
<keyword evidence="2 8" id="KW-0808">Transferase</keyword>
<comment type="catalytic activity">
    <reaction evidence="8">
        <text>L-tyrosyl-[protein] + ATP = O-(5'-adenylyl)-L-tyrosyl-[protein] + diphosphate</text>
        <dbReference type="Rhea" id="RHEA:54288"/>
        <dbReference type="Rhea" id="RHEA-COMP:10136"/>
        <dbReference type="Rhea" id="RHEA-COMP:13846"/>
        <dbReference type="ChEBI" id="CHEBI:30616"/>
        <dbReference type="ChEBI" id="CHEBI:33019"/>
        <dbReference type="ChEBI" id="CHEBI:46858"/>
        <dbReference type="ChEBI" id="CHEBI:83624"/>
        <dbReference type="EC" id="2.7.7.108"/>
    </reaction>
</comment>
<dbReference type="KEGG" id="rter:IDM49_10840"/>
<dbReference type="EMBL" id="CP061539">
    <property type="protein sequence ID" value="QNV37675.1"/>
    <property type="molecule type" value="Genomic_DNA"/>
</dbReference>
<protein>
    <recommendedName>
        <fullName evidence="8">Protein nucleotidyltransferase YdiU</fullName>
        <ecNumber evidence="8">2.7.7.-</ecNumber>
    </recommendedName>
    <alternativeName>
        <fullName evidence="8">Protein adenylyltransferase YdiU</fullName>
        <ecNumber evidence="8">2.7.7.108</ecNumber>
    </alternativeName>
    <alternativeName>
        <fullName evidence="8">Protein uridylyltransferase YdiU</fullName>
        <ecNumber evidence="8">2.7.7.-</ecNumber>
    </alternativeName>
</protein>
<dbReference type="GO" id="GO:0070733">
    <property type="term" value="F:AMPylase activity"/>
    <property type="evidence" value="ECO:0007669"/>
    <property type="project" value="UniProtKB-EC"/>
</dbReference>
<comment type="similarity">
    <text evidence="1 8">Belongs to the SELO family.</text>
</comment>
<gene>
    <name evidence="8" type="primary">ydiU</name>
    <name evidence="8" type="synonym">selO</name>
    <name evidence="9" type="ORF">IDM49_10840</name>
</gene>
<feature type="binding site" evidence="8">
    <location>
        <position position="265"/>
    </location>
    <ligand>
        <name>Mg(2+)</name>
        <dbReference type="ChEBI" id="CHEBI:18420"/>
    </ligand>
</feature>
<dbReference type="RefSeq" id="WP_190724517.1">
    <property type="nucleotide sequence ID" value="NZ_CP061539.1"/>
</dbReference>
<keyword evidence="6 8" id="KW-0067">ATP-binding</keyword>
<feature type="binding site" evidence="8">
    <location>
        <position position="85"/>
    </location>
    <ligand>
        <name>ATP</name>
        <dbReference type="ChEBI" id="CHEBI:30616"/>
    </ligand>
</feature>
<sequence>MTPTLEHTYACTFPTLATEQRPTIPAESRVTWVNEPLAQELGLDAAWLATNNGLAWLTGGSAETYALAYSGFQFGQLSPVLGDGRAHLVGELPLPGAELGASGNPTQPRVDLHLKGSGLTNFSRPGSDGKAPLSAVWREVVIGESLHALGVPTSRALAVIETGEYIRRRSPMPEPAGILVRVASSHLRVGTFQYAQLTEGEELRKNLVNYALTRHYPHLNAENPLDLLRAVSKQQAQLVAHWMSLGFVHGVLNTDNVSISGQAIDFGPCAFIDGFSRDAVYSSIDRQGRYKYRNQPGVTQWNLARFAETLLDLIDDDPNKAVHLATDVLAEFEETYQDACTRLFAAKLGIDLGESADGQTLDKVAAFIEKTLDLAGEKTLDFTGFFRALTDDAEVQNSEKLQSLLGQEPAETWLAELNRLRAETGASPEKSYQLMQGNNPVYIPRNLTLDAALRKVETGDAEPIQRLIEAVRNPYTRVVGNEDLEQAPDSSRFFTSFCGT</sequence>
<keyword evidence="8" id="KW-0464">Manganese</keyword>
<dbReference type="Proteomes" id="UP000516404">
    <property type="component" value="Chromosome"/>
</dbReference>
<keyword evidence="7 8" id="KW-0460">Magnesium</keyword>
<keyword evidence="5 8" id="KW-0547">Nucleotide-binding</keyword>
<proteinExistence type="inferred from homology"/>
<dbReference type="AlphaFoldDB" id="A0A7H2BDC9"/>
<evidence type="ECO:0000256" key="8">
    <source>
        <dbReference type="HAMAP-Rule" id="MF_00692"/>
    </source>
</evidence>
<evidence type="ECO:0000256" key="7">
    <source>
        <dbReference type="ARBA" id="ARBA00022842"/>
    </source>
</evidence>
<dbReference type="GO" id="GO:0000287">
    <property type="term" value="F:magnesium ion binding"/>
    <property type="evidence" value="ECO:0007669"/>
    <property type="project" value="UniProtKB-UniRule"/>
</dbReference>
<keyword evidence="10" id="KW-1185">Reference proteome</keyword>
<evidence type="ECO:0000256" key="1">
    <source>
        <dbReference type="ARBA" id="ARBA00009747"/>
    </source>
</evidence>